<evidence type="ECO:0000313" key="2">
    <source>
        <dbReference type="EMBL" id="CAC11156.1"/>
    </source>
</evidence>
<evidence type="ECO:0000256" key="1">
    <source>
        <dbReference type="SAM" id="Phobius"/>
    </source>
</evidence>
<organism evidence="2 3">
    <name type="scientific">Thermoplasma acidophilum (strain ATCC 25905 / DSM 1728 / JCM 9062 / NBRC 15155 / AMRC-C165)</name>
    <dbReference type="NCBI Taxonomy" id="273075"/>
    <lineage>
        <taxon>Archaea</taxon>
        <taxon>Methanobacteriati</taxon>
        <taxon>Thermoplasmatota</taxon>
        <taxon>Thermoplasmata</taxon>
        <taxon>Thermoplasmatales</taxon>
        <taxon>Thermoplasmataceae</taxon>
        <taxon>Thermoplasma</taxon>
    </lineage>
</organism>
<keyword evidence="1" id="KW-0472">Membrane</keyword>
<dbReference type="STRING" id="273075.gene:9571222"/>
<name>Q9HM62_THEAC</name>
<accession>Q9HM62</accession>
<feature type="transmembrane region" description="Helical" evidence="1">
    <location>
        <begin position="101"/>
        <end position="123"/>
    </location>
</feature>
<dbReference type="EnsemblBacteria" id="CAC11156">
    <property type="protein sequence ID" value="CAC11156"/>
    <property type="gene ID" value="CAC11156"/>
</dbReference>
<keyword evidence="1" id="KW-1133">Transmembrane helix</keyword>
<dbReference type="EMBL" id="AL445063">
    <property type="protein sequence ID" value="CAC11156.1"/>
    <property type="molecule type" value="Genomic_DNA"/>
</dbReference>
<keyword evidence="3" id="KW-1185">Reference proteome</keyword>
<dbReference type="HOGENOM" id="CLU_1197675_0_0_2"/>
<sequence>MLCIIYYFRCFLLSLLSSRFQILLISGFQFILGLFQIKRFLLPGFFYDLFLFLLELIDLLICTCFLFLDNPDSLNIIHTHQLQTSTSISAATATLNSMIRFLMIMNFLISFGSFALVISTFFTYFLVPISNHGFLIILSLYLLLYGFKRGEGIPLPLIQGHLYHLRLILKPGYQYILYSVAPSLCSVYLHQQVAQRVLLFHYQNEIVEQLLKPAYGIIYGNRDRHCTVNVR</sequence>
<dbReference type="Proteomes" id="UP000001024">
    <property type="component" value="Chromosome"/>
</dbReference>
<dbReference type="KEGG" id="tac:Ta0007"/>
<protein>
    <submittedName>
        <fullName evidence="2">Hypothetical membrane protein</fullName>
    </submittedName>
</protein>
<evidence type="ECO:0000313" key="3">
    <source>
        <dbReference type="Proteomes" id="UP000001024"/>
    </source>
</evidence>
<dbReference type="AlphaFoldDB" id="Q9HM62"/>
<keyword evidence="1" id="KW-0812">Transmembrane</keyword>
<dbReference type="InParanoid" id="Q9HM62"/>
<reference evidence="2 3" key="1">
    <citation type="journal article" date="2000" name="Nature">
        <title>The genome sequence of the thermoacidophilic scavenger Thermoplasma acidophilum.</title>
        <authorList>
            <person name="Ruepp A."/>
            <person name="Graml W."/>
            <person name="Santos-Martinez M.L."/>
            <person name="Koretke K.K."/>
            <person name="Volker C."/>
            <person name="Mewes H.W."/>
            <person name="Frishman D."/>
            <person name="Stocker S."/>
            <person name="Lupas A.N."/>
            <person name="Baumeister W."/>
        </authorList>
    </citation>
    <scope>NUCLEOTIDE SEQUENCE [LARGE SCALE GENOMIC DNA]</scope>
    <source>
        <strain evidence="3">ATCC 25905 / DSM 1728 / JCM 9062 / NBRC 15155 / AMRC-C165</strain>
    </source>
</reference>
<gene>
    <name evidence="2" type="ordered locus">Ta0007</name>
</gene>
<feature type="transmembrane region" description="Helical" evidence="1">
    <location>
        <begin position="12"/>
        <end position="37"/>
    </location>
</feature>
<feature type="transmembrane region" description="Helical" evidence="1">
    <location>
        <begin position="49"/>
        <end position="68"/>
    </location>
</feature>
<feature type="transmembrane region" description="Helical" evidence="1">
    <location>
        <begin position="129"/>
        <end position="147"/>
    </location>
</feature>
<proteinExistence type="predicted"/>